<sequence length="415" mass="45237">MTSQNTSHNAAAPTEYAGQTQSTTHAASGQSSSPSQPAAQPMTLEQKIQHRNQVITRTGTVGIIANVGLALAKAVIGLIANSLPIVLDAVNSATDALSSIVTIIGVKLAGKPADKEHPMGYGRVEYLSALLVATAVFATGIITMRDSILKVIHPELAHYDLVAVIVIVLSIAMKIWLGLYTRKRGKETQSEALDASGIDALFDAVVTGATLVGMFITMIWHITLDGWISAFISAVVIKSGWDMLANIINEILGERIDPTLAKEVRQEVESFKPVIGAHDLYLDSYGPNSMIGSIHLEVPAQLTAQEIDKLSRAISKEVFDKHHIILTCGIYGADPNDPQWRAFNQSIHDEVMRHPGALSMHALYVDHAKRHVTLDVVRDFGVTNVEEFRQQIIDDLTRLHPQYTYTVHVDVDYAE</sequence>
<dbReference type="Gene3D" id="1.20.1510.10">
    <property type="entry name" value="Cation efflux protein transmembrane domain"/>
    <property type="match status" value="1"/>
</dbReference>
<accession>A0A4S2F481</accession>
<keyword evidence="12" id="KW-1185">Reference proteome</keyword>
<feature type="transmembrane region" description="Helical" evidence="8">
    <location>
        <begin position="200"/>
        <end position="220"/>
    </location>
</feature>
<feature type="transmembrane region" description="Helical" evidence="8">
    <location>
        <begin position="54"/>
        <end position="79"/>
    </location>
</feature>
<comment type="caution">
    <text evidence="11">The sequence shown here is derived from an EMBL/GenBank/DDBJ whole genome shotgun (WGS) entry which is preliminary data.</text>
</comment>
<dbReference type="GO" id="GO:0016020">
    <property type="term" value="C:membrane"/>
    <property type="evidence" value="ECO:0007669"/>
    <property type="project" value="UniProtKB-SubCell"/>
</dbReference>
<organism evidence="11 12">
    <name type="scientific">Muricaecibacterium torontonense</name>
    <dbReference type="NCBI Taxonomy" id="3032871"/>
    <lineage>
        <taxon>Bacteria</taxon>
        <taxon>Bacillati</taxon>
        <taxon>Actinomycetota</taxon>
        <taxon>Coriobacteriia</taxon>
        <taxon>Coriobacteriales</taxon>
        <taxon>Atopobiaceae</taxon>
        <taxon>Muricaecibacterium</taxon>
    </lineage>
</organism>
<reference evidence="11 12" key="1">
    <citation type="submission" date="2019-04" db="EMBL/GenBank/DDBJ databases">
        <title>Microbes associate with the intestines of laboratory mice.</title>
        <authorList>
            <person name="Navarre W."/>
            <person name="Wong E."/>
            <person name="Huang K."/>
            <person name="Tropini C."/>
            <person name="Ng K."/>
            <person name="Yu B."/>
        </authorList>
    </citation>
    <scope>NUCLEOTIDE SEQUENCE [LARGE SCALE GENOMIC DNA]</scope>
    <source>
        <strain evidence="11 12">NM07_P-09</strain>
    </source>
</reference>
<evidence type="ECO:0000256" key="7">
    <source>
        <dbReference type="SAM" id="MobiDB-lite"/>
    </source>
</evidence>
<dbReference type="InterPro" id="IPR058533">
    <property type="entry name" value="Cation_efflux_TM"/>
</dbReference>
<evidence type="ECO:0000313" key="12">
    <source>
        <dbReference type="Proteomes" id="UP000310263"/>
    </source>
</evidence>
<keyword evidence="5 8" id="KW-1133">Transmembrane helix</keyword>
<dbReference type="AlphaFoldDB" id="A0A4S2F481"/>
<evidence type="ECO:0000313" key="11">
    <source>
        <dbReference type="EMBL" id="TGY63282.1"/>
    </source>
</evidence>
<dbReference type="NCBIfam" id="TIGR01297">
    <property type="entry name" value="CDF"/>
    <property type="match status" value="1"/>
</dbReference>
<evidence type="ECO:0000256" key="2">
    <source>
        <dbReference type="ARBA" id="ARBA00008114"/>
    </source>
</evidence>
<feature type="domain" description="Cation efflux protein transmembrane" evidence="9">
    <location>
        <begin position="61"/>
        <end position="250"/>
    </location>
</feature>
<evidence type="ECO:0000259" key="10">
    <source>
        <dbReference type="Pfam" id="PF16916"/>
    </source>
</evidence>
<gene>
    <name evidence="11" type="ORF">E5334_01915</name>
</gene>
<feature type="transmembrane region" description="Helical" evidence="8">
    <location>
        <begin position="126"/>
        <end position="144"/>
    </location>
</feature>
<evidence type="ECO:0000256" key="1">
    <source>
        <dbReference type="ARBA" id="ARBA00004141"/>
    </source>
</evidence>
<feature type="compositionally biased region" description="Low complexity" evidence="7">
    <location>
        <begin position="26"/>
        <end position="41"/>
    </location>
</feature>
<dbReference type="SUPFAM" id="SSF161111">
    <property type="entry name" value="Cation efflux protein transmembrane domain-like"/>
    <property type="match status" value="1"/>
</dbReference>
<dbReference type="InterPro" id="IPR002524">
    <property type="entry name" value="Cation_efflux"/>
</dbReference>
<evidence type="ECO:0000256" key="5">
    <source>
        <dbReference type="ARBA" id="ARBA00022989"/>
    </source>
</evidence>
<comment type="similarity">
    <text evidence="2">Belongs to the cation diffusion facilitator (CDF) transporter (TC 2.A.4) family.</text>
</comment>
<dbReference type="EMBL" id="SRYE01000001">
    <property type="protein sequence ID" value="TGY63282.1"/>
    <property type="molecule type" value="Genomic_DNA"/>
</dbReference>
<dbReference type="RefSeq" id="WP_136011909.1">
    <property type="nucleotide sequence ID" value="NZ_SRYE01000001.1"/>
</dbReference>
<feature type="region of interest" description="Disordered" evidence="7">
    <location>
        <begin position="1"/>
        <end position="42"/>
    </location>
</feature>
<dbReference type="Pfam" id="PF01545">
    <property type="entry name" value="Cation_efflux"/>
    <property type="match status" value="1"/>
</dbReference>
<dbReference type="PANTHER" id="PTHR43840">
    <property type="entry name" value="MITOCHONDRIAL METAL TRANSPORTER 1-RELATED"/>
    <property type="match status" value="1"/>
</dbReference>
<dbReference type="SUPFAM" id="SSF160240">
    <property type="entry name" value="Cation efflux protein cytoplasmic domain-like"/>
    <property type="match status" value="1"/>
</dbReference>
<dbReference type="PANTHER" id="PTHR43840:SF50">
    <property type="entry name" value="MANGANESE EFFLUX SYSTEM PROTEIN MNES"/>
    <property type="match status" value="1"/>
</dbReference>
<protein>
    <submittedName>
        <fullName evidence="11">Cation transporter</fullName>
    </submittedName>
</protein>
<evidence type="ECO:0000259" key="9">
    <source>
        <dbReference type="Pfam" id="PF01545"/>
    </source>
</evidence>
<dbReference type="Proteomes" id="UP000310263">
    <property type="component" value="Unassembled WGS sequence"/>
</dbReference>
<dbReference type="InterPro" id="IPR027469">
    <property type="entry name" value="Cation_efflux_TMD_sf"/>
</dbReference>
<feature type="domain" description="Cation efflux protein cytoplasmic" evidence="10">
    <location>
        <begin position="260"/>
        <end position="324"/>
    </location>
</feature>
<dbReference type="InterPro" id="IPR027470">
    <property type="entry name" value="Cation_efflux_CTD"/>
</dbReference>
<evidence type="ECO:0000256" key="8">
    <source>
        <dbReference type="SAM" id="Phobius"/>
    </source>
</evidence>
<dbReference type="Gene3D" id="3.30.70.1350">
    <property type="entry name" value="Cation efflux protein, cytoplasmic domain"/>
    <property type="match status" value="1"/>
</dbReference>
<evidence type="ECO:0000256" key="3">
    <source>
        <dbReference type="ARBA" id="ARBA00022448"/>
    </source>
</evidence>
<keyword evidence="4 8" id="KW-0812">Transmembrane</keyword>
<proteinExistence type="inferred from homology"/>
<evidence type="ECO:0000256" key="4">
    <source>
        <dbReference type="ARBA" id="ARBA00022692"/>
    </source>
</evidence>
<dbReference type="FunFam" id="1.20.1510.10:FF:000006">
    <property type="entry name" value="Divalent cation efflux transporter"/>
    <property type="match status" value="1"/>
</dbReference>
<dbReference type="GO" id="GO:0008324">
    <property type="term" value="F:monoatomic cation transmembrane transporter activity"/>
    <property type="evidence" value="ECO:0007669"/>
    <property type="project" value="InterPro"/>
</dbReference>
<dbReference type="OrthoDB" id="9806522at2"/>
<name>A0A4S2F481_9ACTN</name>
<evidence type="ECO:0000256" key="6">
    <source>
        <dbReference type="ARBA" id="ARBA00023136"/>
    </source>
</evidence>
<feature type="transmembrane region" description="Helical" evidence="8">
    <location>
        <begin position="156"/>
        <end position="179"/>
    </location>
</feature>
<feature type="transmembrane region" description="Helical" evidence="8">
    <location>
        <begin position="85"/>
        <end position="106"/>
    </location>
</feature>
<keyword evidence="6 8" id="KW-0472">Membrane</keyword>
<dbReference type="InterPro" id="IPR050291">
    <property type="entry name" value="CDF_Transporter"/>
</dbReference>
<comment type="subcellular location">
    <subcellularLocation>
        <location evidence="1">Membrane</location>
        <topology evidence="1">Multi-pass membrane protein</topology>
    </subcellularLocation>
</comment>
<dbReference type="Pfam" id="PF16916">
    <property type="entry name" value="ZT_dimer"/>
    <property type="match status" value="1"/>
</dbReference>
<dbReference type="InterPro" id="IPR036837">
    <property type="entry name" value="Cation_efflux_CTD_sf"/>
</dbReference>
<keyword evidence="3" id="KW-0813">Transport</keyword>